<accession>A0A6J2TRQ2</accession>
<evidence type="ECO:0000256" key="2">
    <source>
        <dbReference type="SAM" id="Phobius"/>
    </source>
</evidence>
<reference evidence="4" key="1">
    <citation type="submission" date="2025-08" db="UniProtKB">
        <authorList>
            <consortium name="RefSeq"/>
        </authorList>
    </citation>
    <scope>IDENTIFICATION</scope>
    <source>
        <strain evidence="4">11010-0011.00</strain>
        <tissue evidence="4">Whole body</tissue>
    </source>
</reference>
<evidence type="ECO:0000256" key="1">
    <source>
        <dbReference type="SAM" id="MobiDB-lite"/>
    </source>
</evidence>
<feature type="compositionally biased region" description="Basic and acidic residues" evidence="1">
    <location>
        <begin position="1"/>
        <end position="16"/>
    </location>
</feature>
<dbReference type="Proteomes" id="UP000504634">
    <property type="component" value="Unplaced"/>
</dbReference>
<keyword evidence="3" id="KW-1185">Reference proteome</keyword>
<organism evidence="3 4">
    <name type="scientific">Drosophila lebanonensis</name>
    <name type="common">Fruit fly</name>
    <name type="synonym">Scaptodrosophila lebanonensis</name>
    <dbReference type="NCBI Taxonomy" id="7225"/>
    <lineage>
        <taxon>Eukaryota</taxon>
        <taxon>Metazoa</taxon>
        <taxon>Ecdysozoa</taxon>
        <taxon>Arthropoda</taxon>
        <taxon>Hexapoda</taxon>
        <taxon>Insecta</taxon>
        <taxon>Pterygota</taxon>
        <taxon>Neoptera</taxon>
        <taxon>Endopterygota</taxon>
        <taxon>Diptera</taxon>
        <taxon>Brachycera</taxon>
        <taxon>Muscomorpha</taxon>
        <taxon>Ephydroidea</taxon>
        <taxon>Drosophilidae</taxon>
        <taxon>Scaptodrosophila</taxon>
    </lineage>
</organism>
<sequence>MAIADKRQLGTPEEAKAPNMPPNWRLEQQKQWCERRMRRLYTADKRAAKRHSALHLMRAMTARKRHKFFSWYSLGLLTLVAAISLCIPLYRNRSVVSKFKQMYSSQYQAIVHNKQNYCESAMPLDDLFGHLHANVIGQDAALKQLEQALAQQNHFQSIALVGSSGIGKSLTVRLLREHFPWLENVRTYAWNDQYNRLEEGNFETVRRLLENLAHCGRNLLVIDNMASSDASFVPAINELVISSAPNVTKNSSDVQLLTIIYVFNLNRMLLDEPYEHQLKALQHLPNTTVINYRTFGCREFMKCVSHEAKLARMQLDERVTQEMLDTADVKVSGCKTVRAKVLIYGKLSDDVDIKQP</sequence>
<protein>
    <submittedName>
        <fullName evidence="4">Uncharacterized protein LOC115627241</fullName>
    </submittedName>
</protein>
<dbReference type="SUPFAM" id="SSF52540">
    <property type="entry name" value="P-loop containing nucleoside triphosphate hydrolases"/>
    <property type="match status" value="1"/>
</dbReference>
<keyword evidence="2" id="KW-0812">Transmembrane</keyword>
<dbReference type="GeneID" id="115627241"/>
<feature type="region of interest" description="Disordered" evidence="1">
    <location>
        <begin position="1"/>
        <end position="21"/>
    </location>
</feature>
<evidence type="ECO:0000313" key="3">
    <source>
        <dbReference type="Proteomes" id="UP000504634"/>
    </source>
</evidence>
<dbReference type="InterPro" id="IPR027417">
    <property type="entry name" value="P-loop_NTPase"/>
</dbReference>
<keyword evidence="2" id="KW-0472">Membrane</keyword>
<name>A0A6J2TRQ2_DROLE</name>
<dbReference type="Gene3D" id="3.40.50.300">
    <property type="entry name" value="P-loop containing nucleotide triphosphate hydrolases"/>
    <property type="match status" value="1"/>
</dbReference>
<proteinExistence type="predicted"/>
<gene>
    <name evidence="4" type="primary">LOC115627241</name>
</gene>
<keyword evidence="2" id="KW-1133">Transmembrane helix</keyword>
<dbReference type="RefSeq" id="XP_030378724.1">
    <property type="nucleotide sequence ID" value="XM_030522864.1"/>
</dbReference>
<evidence type="ECO:0000313" key="4">
    <source>
        <dbReference type="RefSeq" id="XP_030378724.1"/>
    </source>
</evidence>
<dbReference type="AlphaFoldDB" id="A0A6J2TRQ2"/>
<dbReference type="OrthoDB" id="8191652at2759"/>
<feature type="transmembrane region" description="Helical" evidence="2">
    <location>
        <begin position="68"/>
        <end position="90"/>
    </location>
</feature>